<protein>
    <submittedName>
        <fullName evidence="1">TPR repeats containing protein</fullName>
    </submittedName>
</protein>
<dbReference type="RefSeq" id="WP_023792656.1">
    <property type="nucleotide sequence ID" value="NC_023003.1"/>
</dbReference>
<dbReference type="EMBL" id="HG793133">
    <property type="protein sequence ID" value="CDK30861.1"/>
    <property type="molecule type" value="Genomic_DNA"/>
</dbReference>
<dbReference type="PATRIC" id="fig|673862.3.peg.749"/>
<dbReference type="SUPFAM" id="SSF81901">
    <property type="entry name" value="HCP-like"/>
    <property type="match status" value="1"/>
</dbReference>
<gene>
    <name evidence="1" type="ORF">BABL1_gene_153</name>
</gene>
<dbReference type="PANTHER" id="PTHR11102:SF147">
    <property type="entry name" value="SEL1L ADAPTOR SUBUNIT OF ERAD E3 UBIQUITIN LIGASE"/>
    <property type="match status" value="1"/>
</dbReference>
<dbReference type="PANTHER" id="PTHR11102">
    <property type="entry name" value="SEL-1-LIKE PROTEIN"/>
    <property type="match status" value="1"/>
</dbReference>
<dbReference type="InterPro" id="IPR011990">
    <property type="entry name" value="TPR-like_helical_dom_sf"/>
</dbReference>
<dbReference type="HOGENOM" id="CLU_1010780_0_0_7"/>
<proteinExistence type="predicted"/>
<dbReference type="eggNOG" id="COG0790">
    <property type="taxonomic scope" value="Bacteria"/>
</dbReference>
<dbReference type="InterPro" id="IPR006597">
    <property type="entry name" value="Sel1-like"/>
</dbReference>
<dbReference type="KEGG" id="dpb:BABL1_gene_153"/>
<dbReference type="Pfam" id="PF13181">
    <property type="entry name" value="TPR_8"/>
    <property type="match status" value="1"/>
</dbReference>
<dbReference type="STRING" id="673862.BABL1_gene_153"/>
<name>V6DK14_9BACT</name>
<evidence type="ECO:0000313" key="2">
    <source>
        <dbReference type="Proteomes" id="UP000018769"/>
    </source>
</evidence>
<organism evidence="1 2">
    <name type="scientific">Candidatus Babela massiliensis</name>
    <dbReference type="NCBI Taxonomy" id="673862"/>
    <lineage>
        <taxon>Bacteria</taxon>
        <taxon>Candidatus Babelota</taxon>
        <taxon>Candidatus Babeliae</taxon>
        <taxon>Candidatus Babeliales</taxon>
        <taxon>Candidatus Babeliaceae</taxon>
        <taxon>Candidatus Babela</taxon>
    </lineage>
</organism>
<dbReference type="AlphaFoldDB" id="V6DK14"/>
<dbReference type="GO" id="GO:0036503">
    <property type="term" value="P:ERAD pathway"/>
    <property type="evidence" value="ECO:0007669"/>
    <property type="project" value="TreeGrafter"/>
</dbReference>
<dbReference type="Gene3D" id="1.25.40.10">
    <property type="entry name" value="Tetratricopeptide repeat domain"/>
    <property type="match status" value="2"/>
</dbReference>
<dbReference type="InterPro" id="IPR019734">
    <property type="entry name" value="TPR_rpt"/>
</dbReference>
<dbReference type="SMART" id="SM00671">
    <property type="entry name" value="SEL1"/>
    <property type="match status" value="6"/>
</dbReference>
<dbReference type="Proteomes" id="UP000018769">
    <property type="component" value="Chromosome I"/>
</dbReference>
<evidence type="ECO:0000313" key="1">
    <source>
        <dbReference type="EMBL" id="CDK30861.1"/>
    </source>
</evidence>
<dbReference type="OrthoDB" id="8235393at2"/>
<sequence length="275" mass="31868">MVKKHLLALLLFNLVFYNYAIISNNNIASEESWDICNKGTEFYGNNDFENAEKFWLLAAEKGCEYAEYHLGMLYLFKKVDLNLAKNYFLGVIEKIATGNKDLKAAAQVALSTLYLKENNLKEAKKYALESIKNQCYEGYHNLGIVYQWKNKIQKAKEYYLLASANNILAANYHLGLIYEDESDLEKAKKIYELAAEQGYELAQHNLAFLYEKEKDIEKAKYYYTLAADQNLIESQISLARIYYYENNLEKAKYYLSIGVNQGNEEAKRLLDIISK</sequence>
<keyword evidence="2" id="KW-1185">Reference proteome</keyword>
<reference evidence="1 2" key="1">
    <citation type="journal article" date="2015" name="Biol. Direct">
        <title>Babela massiliensis, a representative of a widespread bacterial phylum with unusual adaptations to parasitism in amoebae.</title>
        <authorList>
            <person name="Pagnier I."/>
            <person name="Yutin N."/>
            <person name="Croce O."/>
            <person name="Makarova K.S."/>
            <person name="Wolf Y.I."/>
            <person name="Benamar S."/>
            <person name="Raoult D."/>
            <person name="Koonin E.V."/>
            <person name="La Scola B."/>
        </authorList>
    </citation>
    <scope>NUCLEOTIDE SEQUENCE [LARGE SCALE GENOMIC DNA]</scope>
    <source>
        <strain evidence="2">BABL1</strain>
    </source>
</reference>
<accession>V6DK14</accession>
<dbReference type="InterPro" id="IPR050767">
    <property type="entry name" value="Sel1_AlgK"/>
</dbReference>